<dbReference type="RefSeq" id="WP_145063691.1">
    <property type="nucleotide sequence ID" value="NZ_CP036263.1"/>
</dbReference>
<sequence>MPRLLGVDIPADRPTIISLTYLYGVGEKTARELCHKAGVNPQARARDLQEDEVARIAALLDKDYTVEGQLRRQVSQNISRLRDIASYRGMRHRRGLPVRGQRTKTNARTRKGPKKTVAGKKGVKDLR</sequence>
<dbReference type="GO" id="GO:0006412">
    <property type="term" value="P:translation"/>
    <property type="evidence" value="ECO:0007669"/>
    <property type="project" value="UniProtKB-UniRule"/>
</dbReference>
<dbReference type="NCBIfam" id="TIGR03631">
    <property type="entry name" value="uS13_bact"/>
    <property type="match status" value="1"/>
</dbReference>
<keyword evidence="4 7" id="KW-0689">Ribosomal protein</keyword>
<dbReference type="PANTHER" id="PTHR10871:SF1">
    <property type="entry name" value="SMALL RIBOSOMAL SUBUNIT PROTEIN US13M"/>
    <property type="match status" value="1"/>
</dbReference>
<keyword evidence="5 7" id="KW-0687">Ribonucleoprotein</keyword>
<dbReference type="GO" id="GO:0019843">
    <property type="term" value="F:rRNA binding"/>
    <property type="evidence" value="ECO:0007669"/>
    <property type="project" value="UniProtKB-UniRule"/>
</dbReference>
<feature type="region of interest" description="Disordered" evidence="9">
    <location>
        <begin position="93"/>
        <end position="127"/>
    </location>
</feature>
<dbReference type="InterPro" id="IPR001892">
    <property type="entry name" value="Ribosomal_uS13"/>
</dbReference>
<comment type="similarity">
    <text evidence="1 7 8">Belongs to the universal ribosomal protein uS13 family.</text>
</comment>
<accession>A0A517N300</accession>
<feature type="compositionally biased region" description="Basic residues" evidence="9">
    <location>
        <begin position="93"/>
        <end position="118"/>
    </location>
</feature>
<evidence type="ECO:0000256" key="6">
    <source>
        <dbReference type="ARBA" id="ARBA00035166"/>
    </source>
</evidence>
<evidence type="ECO:0000256" key="8">
    <source>
        <dbReference type="RuleBase" id="RU003830"/>
    </source>
</evidence>
<dbReference type="PROSITE" id="PS50159">
    <property type="entry name" value="RIBOSOMAL_S13_2"/>
    <property type="match status" value="1"/>
</dbReference>
<dbReference type="InterPro" id="IPR018269">
    <property type="entry name" value="Ribosomal_uS13_CS"/>
</dbReference>
<dbReference type="HAMAP" id="MF_01315">
    <property type="entry name" value="Ribosomal_uS13"/>
    <property type="match status" value="1"/>
</dbReference>
<protein>
    <recommendedName>
        <fullName evidence="6 7">Small ribosomal subunit protein uS13</fullName>
    </recommendedName>
</protein>
<name>A0A517N300_9BACT</name>
<evidence type="ECO:0000256" key="7">
    <source>
        <dbReference type="HAMAP-Rule" id="MF_01315"/>
    </source>
</evidence>
<dbReference type="InterPro" id="IPR027437">
    <property type="entry name" value="Rbsml_uS13_C"/>
</dbReference>
<dbReference type="OrthoDB" id="9803610at2"/>
<dbReference type="FunFam" id="4.10.910.10:FF:000001">
    <property type="entry name" value="30S ribosomal protein S13"/>
    <property type="match status" value="1"/>
</dbReference>
<dbReference type="FunFam" id="1.10.8.50:FF:000001">
    <property type="entry name" value="30S ribosomal protein S13"/>
    <property type="match status" value="1"/>
</dbReference>
<evidence type="ECO:0000256" key="9">
    <source>
        <dbReference type="SAM" id="MobiDB-lite"/>
    </source>
</evidence>
<evidence type="ECO:0000256" key="1">
    <source>
        <dbReference type="ARBA" id="ARBA00008080"/>
    </source>
</evidence>
<dbReference type="Proteomes" id="UP000319852">
    <property type="component" value="Chromosome"/>
</dbReference>
<evidence type="ECO:0000256" key="5">
    <source>
        <dbReference type="ARBA" id="ARBA00023274"/>
    </source>
</evidence>
<dbReference type="EMBL" id="CP036263">
    <property type="protein sequence ID" value="QDT01503.1"/>
    <property type="molecule type" value="Genomic_DNA"/>
</dbReference>
<evidence type="ECO:0000313" key="10">
    <source>
        <dbReference type="EMBL" id="QDT01503.1"/>
    </source>
</evidence>
<evidence type="ECO:0000256" key="4">
    <source>
        <dbReference type="ARBA" id="ARBA00022980"/>
    </source>
</evidence>
<dbReference type="InterPro" id="IPR019980">
    <property type="entry name" value="Ribosomal_uS13_bac-type"/>
</dbReference>
<dbReference type="SUPFAM" id="SSF46946">
    <property type="entry name" value="S13-like H2TH domain"/>
    <property type="match status" value="1"/>
</dbReference>
<keyword evidence="11" id="KW-1185">Reference proteome</keyword>
<dbReference type="GO" id="GO:0003735">
    <property type="term" value="F:structural constituent of ribosome"/>
    <property type="evidence" value="ECO:0007669"/>
    <property type="project" value="InterPro"/>
</dbReference>
<dbReference type="PROSITE" id="PS00646">
    <property type="entry name" value="RIBOSOMAL_S13_1"/>
    <property type="match status" value="1"/>
</dbReference>
<dbReference type="InterPro" id="IPR010979">
    <property type="entry name" value="Ribosomal_uS13-like_H2TH"/>
</dbReference>
<comment type="subunit">
    <text evidence="7">Part of the 30S ribosomal subunit. Forms a loose heterodimer with protein S19. Forms two bridges to the 50S subunit in the 70S ribosome.</text>
</comment>
<reference evidence="10 11" key="1">
    <citation type="submission" date="2019-02" db="EMBL/GenBank/DDBJ databases">
        <title>Deep-cultivation of Planctomycetes and their phenomic and genomic characterization uncovers novel biology.</title>
        <authorList>
            <person name="Wiegand S."/>
            <person name="Jogler M."/>
            <person name="Boedeker C."/>
            <person name="Pinto D."/>
            <person name="Vollmers J."/>
            <person name="Rivas-Marin E."/>
            <person name="Kohn T."/>
            <person name="Peeters S.H."/>
            <person name="Heuer A."/>
            <person name="Rast P."/>
            <person name="Oberbeckmann S."/>
            <person name="Bunk B."/>
            <person name="Jeske O."/>
            <person name="Meyerdierks A."/>
            <person name="Storesund J.E."/>
            <person name="Kallscheuer N."/>
            <person name="Luecker S."/>
            <person name="Lage O.M."/>
            <person name="Pohl T."/>
            <person name="Merkel B.J."/>
            <person name="Hornburger P."/>
            <person name="Mueller R.-W."/>
            <person name="Bruemmer F."/>
            <person name="Labrenz M."/>
            <person name="Spormann A.M."/>
            <person name="Op den Camp H."/>
            <person name="Overmann J."/>
            <person name="Amann R."/>
            <person name="Jetten M.S.M."/>
            <person name="Mascher T."/>
            <person name="Medema M.H."/>
            <person name="Devos D.P."/>
            <person name="Kaster A.-K."/>
            <person name="Ovreas L."/>
            <person name="Rohde M."/>
            <person name="Galperin M.Y."/>
            <person name="Jogler C."/>
        </authorList>
    </citation>
    <scope>NUCLEOTIDE SEQUENCE [LARGE SCALE GENOMIC DNA]</scope>
    <source>
        <strain evidence="10 11">HG15A2</strain>
    </source>
</reference>
<keyword evidence="7" id="KW-0820">tRNA-binding</keyword>
<keyword evidence="2 7" id="KW-0699">rRNA-binding</keyword>
<comment type="function">
    <text evidence="7">Located at the top of the head of the 30S subunit, it contacts several helices of the 16S rRNA. In the 70S ribosome it contacts the 23S rRNA (bridge B1a) and protein L5 of the 50S subunit (bridge B1b), connecting the 2 subunits; these bridges are implicated in subunit movement. Contacts the tRNAs in the A and P-sites.</text>
</comment>
<dbReference type="Gene3D" id="4.10.910.10">
    <property type="entry name" value="30s ribosomal protein s13, domain 2"/>
    <property type="match status" value="1"/>
</dbReference>
<evidence type="ECO:0000313" key="11">
    <source>
        <dbReference type="Proteomes" id="UP000319852"/>
    </source>
</evidence>
<organism evidence="10 11">
    <name type="scientific">Adhaeretor mobilis</name>
    <dbReference type="NCBI Taxonomy" id="1930276"/>
    <lineage>
        <taxon>Bacteria</taxon>
        <taxon>Pseudomonadati</taxon>
        <taxon>Planctomycetota</taxon>
        <taxon>Planctomycetia</taxon>
        <taxon>Pirellulales</taxon>
        <taxon>Lacipirellulaceae</taxon>
        <taxon>Adhaeretor</taxon>
    </lineage>
</organism>
<keyword evidence="3 7" id="KW-0694">RNA-binding</keyword>
<dbReference type="Gene3D" id="1.10.8.50">
    <property type="match status" value="1"/>
</dbReference>
<dbReference type="KEGG" id="amob:HG15A2_48450"/>
<evidence type="ECO:0000256" key="3">
    <source>
        <dbReference type="ARBA" id="ARBA00022884"/>
    </source>
</evidence>
<gene>
    <name evidence="7 10" type="primary">rpsM</name>
    <name evidence="10" type="ORF">HG15A2_48450</name>
</gene>
<dbReference type="GO" id="GO:0000049">
    <property type="term" value="F:tRNA binding"/>
    <property type="evidence" value="ECO:0007669"/>
    <property type="project" value="UniProtKB-UniRule"/>
</dbReference>
<dbReference type="PIRSF" id="PIRSF002134">
    <property type="entry name" value="Ribosomal_S13"/>
    <property type="match status" value="1"/>
</dbReference>
<dbReference type="AlphaFoldDB" id="A0A517N300"/>
<dbReference type="GO" id="GO:0015935">
    <property type="term" value="C:small ribosomal subunit"/>
    <property type="evidence" value="ECO:0007669"/>
    <property type="project" value="TreeGrafter"/>
</dbReference>
<dbReference type="Pfam" id="PF00416">
    <property type="entry name" value="Ribosomal_S13"/>
    <property type="match status" value="1"/>
</dbReference>
<evidence type="ECO:0000256" key="2">
    <source>
        <dbReference type="ARBA" id="ARBA00022730"/>
    </source>
</evidence>
<dbReference type="PANTHER" id="PTHR10871">
    <property type="entry name" value="30S RIBOSOMAL PROTEIN S13/40S RIBOSOMAL PROTEIN S18"/>
    <property type="match status" value="1"/>
</dbReference>
<proteinExistence type="inferred from homology"/>
<dbReference type="GO" id="GO:0005829">
    <property type="term" value="C:cytosol"/>
    <property type="evidence" value="ECO:0007669"/>
    <property type="project" value="TreeGrafter"/>
</dbReference>